<name>A0AAJ0CVI5_9HYPO</name>
<keyword evidence="4" id="KW-1185">Reference proteome</keyword>
<reference evidence="3" key="1">
    <citation type="submission" date="2023-06" db="EMBL/GenBank/DDBJ databases">
        <title>Conoideocrella luteorostrata (Hypocreales: Clavicipitaceae), a potential biocontrol fungus for elongate hemlock scale in United States Christmas tree production areas.</title>
        <authorList>
            <person name="Barrett H."/>
            <person name="Lovett B."/>
            <person name="Macias A.M."/>
            <person name="Stajich J.E."/>
            <person name="Kasson M.T."/>
        </authorList>
    </citation>
    <scope>NUCLEOTIDE SEQUENCE</scope>
    <source>
        <strain evidence="3">ARSEF 14590</strain>
    </source>
</reference>
<dbReference type="EMBL" id="JASWJB010000026">
    <property type="protein sequence ID" value="KAK2609209.1"/>
    <property type="molecule type" value="Genomic_DNA"/>
</dbReference>
<evidence type="ECO:0000313" key="4">
    <source>
        <dbReference type="Proteomes" id="UP001251528"/>
    </source>
</evidence>
<feature type="region of interest" description="Disordered" evidence="1">
    <location>
        <begin position="754"/>
        <end position="773"/>
    </location>
</feature>
<comment type="caution">
    <text evidence="3">The sequence shown here is derived from an EMBL/GenBank/DDBJ whole genome shotgun (WGS) entry which is preliminary data.</text>
</comment>
<dbReference type="Proteomes" id="UP001251528">
    <property type="component" value="Unassembled WGS sequence"/>
</dbReference>
<dbReference type="PANTHER" id="PTHR35391">
    <property type="entry name" value="C2H2-TYPE DOMAIN-CONTAINING PROTEIN-RELATED"/>
    <property type="match status" value="1"/>
</dbReference>
<feature type="compositionally biased region" description="Polar residues" evidence="1">
    <location>
        <begin position="697"/>
        <end position="708"/>
    </location>
</feature>
<feature type="region of interest" description="Disordered" evidence="1">
    <location>
        <begin position="692"/>
        <end position="713"/>
    </location>
</feature>
<feature type="region of interest" description="Disordered" evidence="1">
    <location>
        <begin position="581"/>
        <end position="657"/>
    </location>
</feature>
<dbReference type="Pfam" id="PF20233">
    <property type="entry name" value="DUF6590"/>
    <property type="match status" value="1"/>
</dbReference>
<feature type="compositionally biased region" description="Polar residues" evidence="1">
    <location>
        <begin position="754"/>
        <end position="767"/>
    </location>
</feature>
<accession>A0AAJ0CVI5</accession>
<dbReference type="AlphaFoldDB" id="A0AAJ0CVI5"/>
<feature type="domain" description="DUF6590" evidence="2">
    <location>
        <begin position="800"/>
        <end position="948"/>
    </location>
</feature>
<proteinExistence type="predicted"/>
<evidence type="ECO:0000313" key="3">
    <source>
        <dbReference type="EMBL" id="KAK2609209.1"/>
    </source>
</evidence>
<gene>
    <name evidence="3" type="ORF">QQS21_002291</name>
</gene>
<sequence>MNCPTCGHTRQPQPALTKAWWLQRSLFRLAPTRDVSSVQHHVELPEWLKELEVAVKAAWHKRVVRYPLTAVLLLSWKDTDMRFARKEIKRLQSVLEDGYGCEVKEWKIPGRDADLETLDKVRGFLDQYGQSDNLVIVYYAGHGRPGANPGSPPLWYARESSEDGEELDTGAIQQLLTRAREHSPDVLLLHDCCHPLSAHTSNQKESRAVVECIFAGGFESRVPISGPDSFTRALTEELSVAESNGEVISVVELHRRLICRLVNWQPRPLFDENDQLRKDEHGRTILTSESRVTPCHLFLSKRDRTIHLAPKSSARKDKRPVSKRRSAEDMLTNEYWPKALLAIRLVENANNTSNLKSWLLAAPMEVVEFVGIHPSFSSLLLLAVPIPVWDMLPDSDAVSFIGFTTETGPRAKTANHKFPGDDAILHKASYIYQKQDFADDGETHRLLNPANEDQRMVLNILNAIDKVLPISMRLWKKVRNDSTVPAAQWFFDQMRDTITQQPHLYPSISEEGMLHHRDLLFRYLDARELLECDSGLLDISGRLQPLIGPVYNWRDFDQYDVDKASRISSFDDRSVFWSHPSAHSVGESAPSSQGDMTHTKLSKGKSPDSRGARSIKFGRRSEAPLSHHGDDGLRAANLDTRGNQAARSPAPMPSRAEDDLFEPIKSELSSHPPENEGQSSVTIAHNSYGDPELEYWGSTTQPDQNALSVSPGYSKPQYDTNIASRPASPQLPGSYSLECLRSGLGSTGVSHISDQGATDQHNISTPKPYNDRVSHPFDYQLRSGSAREDHFMQYRIEHSSRFQPGEVFKVLWSEPQTSSSGYRESRSSDVEDLTTAVDFNVGFRRLVTIANDQGHATCVPILTYSGSGCLKRGSKPAKHGIAYEAGKKAQLIKGEPKLGFPPVQIKLCVEGESIPKEARINYSKLLTIEHNIKVFFIGNVLAEDWPIVEQAVNDCWYSKVHRRRKYKAV</sequence>
<evidence type="ECO:0000259" key="2">
    <source>
        <dbReference type="Pfam" id="PF20233"/>
    </source>
</evidence>
<dbReference type="InterPro" id="IPR046497">
    <property type="entry name" value="DUF6590"/>
</dbReference>
<organism evidence="3 4">
    <name type="scientific">Conoideocrella luteorostrata</name>
    <dbReference type="NCBI Taxonomy" id="1105319"/>
    <lineage>
        <taxon>Eukaryota</taxon>
        <taxon>Fungi</taxon>
        <taxon>Dikarya</taxon>
        <taxon>Ascomycota</taxon>
        <taxon>Pezizomycotina</taxon>
        <taxon>Sordariomycetes</taxon>
        <taxon>Hypocreomycetidae</taxon>
        <taxon>Hypocreales</taxon>
        <taxon>Clavicipitaceae</taxon>
        <taxon>Conoideocrella</taxon>
    </lineage>
</organism>
<evidence type="ECO:0000256" key="1">
    <source>
        <dbReference type="SAM" id="MobiDB-lite"/>
    </source>
</evidence>
<feature type="compositionally biased region" description="Basic and acidic residues" evidence="1">
    <location>
        <begin position="619"/>
        <end position="633"/>
    </location>
</feature>
<dbReference type="PANTHER" id="PTHR35391:SF5">
    <property type="entry name" value="DUF6590 DOMAIN-CONTAINING PROTEIN"/>
    <property type="match status" value="1"/>
</dbReference>
<protein>
    <recommendedName>
        <fullName evidence="2">DUF6590 domain-containing protein</fullName>
    </recommendedName>
</protein>